<reference evidence="9 10" key="1">
    <citation type="journal article" date="2014" name="Int. J. Syst. Evol. Microbiol.">
        <title>Carboxylicivirga gen. nov. in the family Marinilabiliaceae with two novel species, Carboxylicivirga mesophila sp. nov. and Carboxylicivirga taeanensis sp. nov., and reclassification of Cytophaga fermentans as Saccharicrinis fermentans gen. nov., comb. nov.</title>
        <authorList>
            <person name="Yang S.H."/>
            <person name="Seo H.S."/>
            <person name="Woo J.H."/>
            <person name="Oh H.M."/>
            <person name="Jang H."/>
            <person name="Lee J.H."/>
            <person name="Kim S.J."/>
            <person name="Kwon K.K."/>
        </authorList>
    </citation>
    <scope>NUCLEOTIDE SEQUENCE [LARGE SCALE GENOMIC DNA]</scope>
    <source>
        <strain evidence="9 10">JCM 18290</strain>
    </source>
</reference>
<dbReference type="SUPFAM" id="SSF49464">
    <property type="entry name" value="Carboxypeptidase regulatory domain-like"/>
    <property type="match status" value="1"/>
</dbReference>
<name>A0ABS5K672_9BACT</name>
<comment type="caution">
    <text evidence="9">The sequence shown here is derived from an EMBL/GenBank/DDBJ whole genome shotgun (WGS) entry which is preliminary data.</text>
</comment>
<protein>
    <submittedName>
        <fullName evidence="9">SusC/RagA family TonB-linked outer membrane protein</fullName>
    </submittedName>
</protein>
<evidence type="ECO:0000256" key="5">
    <source>
        <dbReference type="ARBA" id="ARBA00023136"/>
    </source>
</evidence>
<dbReference type="Gene3D" id="2.60.40.1120">
    <property type="entry name" value="Carboxypeptidase-like, regulatory domain"/>
    <property type="match status" value="1"/>
</dbReference>
<evidence type="ECO:0000256" key="4">
    <source>
        <dbReference type="ARBA" id="ARBA00022692"/>
    </source>
</evidence>
<keyword evidence="5 7" id="KW-0472">Membrane</keyword>
<evidence type="ECO:0000256" key="3">
    <source>
        <dbReference type="ARBA" id="ARBA00022452"/>
    </source>
</evidence>
<dbReference type="NCBIfam" id="TIGR04056">
    <property type="entry name" value="OMP_RagA_SusC"/>
    <property type="match status" value="1"/>
</dbReference>
<dbReference type="PROSITE" id="PS52016">
    <property type="entry name" value="TONB_DEPENDENT_REC_3"/>
    <property type="match status" value="1"/>
</dbReference>
<dbReference type="Pfam" id="PF07715">
    <property type="entry name" value="Plug"/>
    <property type="match status" value="1"/>
</dbReference>
<evidence type="ECO:0000256" key="1">
    <source>
        <dbReference type="ARBA" id="ARBA00004571"/>
    </source>
</evidence>
<comment type="similarity">
    <text evidence="7">Belongs to the TonB-dependent receptor family.</text>
</comment>
<evidence type="ECO:0000259" key="8">
    <source>
        <dbReference type="Pfam" id="PF07715"/>
    </source>
</evidence>
<evidence type="ECO:0000313" key="9">
    <source>
        <dbReference type="EMBL" id="MBS2210023.1"/>
    </source>
</evidence>
<keyword evidence="10" id="KW-1185">Reference proteome</keyword>
<dbReference type="SUPFAM" id="SSF56935">
    <property type="entry name" value="Porins"/>
    <property type="match status" value="1"/>
</dbReference>
<dbReference type="RefSeq" id="WP_212224199.1">
    <property type="nucleotide sequence ID" value="NZ_JAGUCN010000001.1"/>
</dbReference>
<dbReference type="InterPro" id="IPR023996">
    <property type="entry name" value="TonB-dep_OMP_SusC/RagA"/>
</dbReference>
<dbReference type="EMBL" id="JAGUCN010000001">
    <property type="protein sequence ID" value="MBS2210023.1"/>
    <property type="molecule type" value="Genomic_DNA"/>
</dbReference>
<sequence>MKLTVLFLVIVLQQTFAIHTYSQSEKLDLNLWKNSLKEVFQMIEKKTDYSIIYDEGLIQNSSLKSGNYNSVMISGILDEILADEGLRYQVIDKMIVILKDERNKDEYNYQERTRTLTGKVVDAFGEPLIGVSVYIKSTTTGTITSIDGSYSLQVKNDDVIVFSFIGFEMQEVGVSDRETLDITLVADMQNVNEVTVTALGIKRETKALGYAVQDIKGTEIQKAKESNVISNLTGKVAGLTVYNSSDFFSTPKFYLRGAQPLIVIDGVPVNSDFWDVSSEDIEEMSILKGATASALYGSRGANGAIMITTKKGKAKKLTVDISSSTMFKAGYVAIPKPQQVYGTGDNGQYSYVDGKGGGINDSGTYVWGPRLDERDPTTASGWKEIAQWDSPLDENGNRIPTPWRSRGRNNLTNFLETGFITNNNISVSQSTEKGSFRISMSHAYEKGQVPNTKLNNSTFTIGGTTKIGDKFNLESSWTYNRQYSPNYPYTGYGGANYVYNLLVWSGTDYDIRDFRDYWLVEDVQQKYYQYTVWYNNPYFLAHETTRSYYKDVNYGFVNMTYDLAKDLKLAGRIGSNWNSTKSDQRTPKSYGMGEGNYSNSQSYYFSINSDVLLTYKKDLFDGFTVDALLGGTMNYWESKSLSASTDGLNVPGFFSLSNSTNPVSASNYFSRKQVNSAYGKVSLSYLDGLYLDMTGRNDWSSSLPEDSRSYFYPSVALSGIISEFVNMPDAINFWKVRGSWTVSKKDVSLYSINPAYTVSSDVRQGNSAAYYPSTIVGSDVEPEVNRTYELGTDISMLSNRLRLDVAYFNTLNYNKIAYADISDASGFSSKQVNTDEEFEQKGVEVVLSVTPIKTHALTWDASLNWSTSRWYLKKADAVYTAKSSWIKEDGRTDYIIGYDWERDNEGNIVHNSSGYPVSSNYPTVFGYVSPDWVWGFTNNFTFKNFDLSFSFDGRVGGDIYSQTNQAMWNSGTHPESVNVYREAAVNGINNYTGNGVVVTSGEIIRDEQGNVLEDTRVFEANQTQVSYISYMKSYNPYVGSMKYQNMYDQTFLKLRELSLTYKVPSDAAKKLGMSAASIAFIGRNLWLWTKEVKYIDPDNGSDNLSSASVRNVGFNIKLTF</sequence>
<dbReference type="NCBIfam" id="TIGR04057">
    <property type="entry name" value="SusC_RagA_signa"/>
    <property type="match status" value="1"/>
</dbReference>
<dbReference type="Proteomes" id="UP000721861">
    <property type="component" value="Unassembled WGS sequence"/>
</dbReference>
<organism evidence="9 10">
    <name type="scientific">Carboxylicivirga mesophila</name>
    <dbReference type="NCBI Taxonomy" id="1166478"/>
    <lineage>
        <taxon>Bacteria</taxon>
        <taxon>Pseudomonadati</taxon>
        <taxon>Bacteroidota</taxon>
        <taxon>Bacteroidia</taxon>
        <taxon>Marinilabiliales</taxon>
        <taxon>Marinilabiliaceae</taxon>
        <taxon>Carboxylicivirga</taxon>
    </lineage>
</organism>
<accession>A0ABS5K672</accession>
<evidence type="ECO:0000313" key="10">
    <source>
        <dbReference type="Proteomes" id="UP000721861"/>
    </source>
</evidence>
<evidence type="ECO:0000256" key="2">
    <source>
        <dbReference type="ARBA" id="ARBA00022448"/>
    </source>
</evidence>
<feature type="domain" description="TonB-dependent receptor plug" evidence="8">
    <location>
        <begin position="208"/>
        <end position="304"/>
    </location>
</feature>
<dbReference type="InterPro" id="IPR008969">
    <property type="entry name" value="CarboxyPept-like_regulatory"/>
</dbReference>
<evidence type="ECO:0000256" key="7">
    <source>
        <dbReference type="PROSITE-ProRule" id="PRU01360"/>
    </source>
</evidence>
<dbReference type="InterPro" id="IPR039426">
    <property type="entry name" value="TonB-dep_rcpt-like"/>
</dbReference>
<dbReference type="InterPro" id="IPR036942">
    <property type="entry name" value="Beta-barrel_TonB_sf"/>
</dbReference>
<gene>
    <name evidence="9" type="ORF">KEM09_01320</name>
</gene>
<keyword evidence="3 7" id="KW-1134">Transmembrane beta strand</keyword>
<dbReference type="InterPro" id="IPR023997">
    <property type="entry name" value="TonB-dep_OMP_SusC/RagA_CS"/>
</dbReference>
<dbReference type="Pfam" id="PF13715">
    <property type="entry name" value="CarbopepD_reg_2"/>
    <property type="match status" value="1"/>
</dbReference>
<dbReference type="Gene3D" id="2.40.170.20">
    <property type="entry name" value="TonB-dependent receptor, beta-barrel domain"/>
    <property type="match status" value="1"/>
</dbReference>
<keyword evidence="4 7" id="KW-0812">Transmembrane</keyword>
<dbReference type="InterPro" id="IPR012910">
    <property type="entry name" value="Plug_dom"/>
</dbReference>
<comment type="subcellular location">
    <subcellularLocation>
        <location evidence="1 7">Cell outer membrane</location>
        <topology evidence="1 7">Multi-pass membrane protein</topology>
    </subcellularLocation>
</comment>
<dbReference type="Gene3D" id="2.170.130.10">
    <property type="entry name" value="TonB-dependent receptor, plug domain"/>
    <property type="match status" value="1"/>
</dbReference>
<evidence type="ECO:0000256" key="6">
    <source>
        <dbReference type="ARBA" id="ARBA00023237"/>
    </source>
</evidence>
<keyword evidence="6 7" id="KW-0998">Cell outer membrane</keyword>
<dbReference type="InterPro" id="IPR037066">
    <property type="entry name" value="Plug_dom_sf"/>
</dbReference>
<keyword evidence="2 7" id="KW-0813">Transport</keyword>
<proteinExistence type="inferred from homology"/>